<comment type="caution">
    <text evidence="6">The sequence shown here is derived from an EMBL/GenBank/DDBJ whole genome shotgun (WGS) entry which is preliminary data.</text>
</comment>
<evidence type="ECO:0000256" key="4">
    <source>
        <dbReference type="PIRSR" id="PIRSR018153-1"/>
    </source>
</evidence>
<keyword evidence="2 6" id="KW-0328">Glycosyltransferase</keyword>
<dbReference type="AlphaFoldDB" id="A0A2K1QK78"/>
<dbReference type="Pfam" id="PF01793">
    <property type="entry name" value="Glyco_transf_15"/>
    <property type="match status" value="1"/>
</dbReference>
<dbReference type="GO" id="GO:0000026">
    <property type="term" value="F:alpha-1,2-mannosyltransferase activity"/>
    <property type="evidence" value="ECO:0007669"/>
    <property type="project" value="TreeGrafter"/>
</dbReference>
<name>A0A2K1QK78_9PEZI</name>
<dbReference type="PIRSF" id="PIRSF018153">
    <property type="entry name" value="Glyco_trans_15"/>
    <property type="match status" value="1"/>
</dbReference>
<organism evidence="6 7">
    <name type="scientific">Sphaceloma murrayae</name>
    <dbReference type="NCBI Taxonomy" id="2082308"/>
    <lineage>
        <taxon>Eukaryota</taxon>
        <taxon>Fungi</taxon>
        <taxon>Dikarya</taxon>
        <taxon>Ascomycota</taxon>
        <taxon>Pezizomycotina</taxon>
        <taxon>Dothideomycetes</taxon>
        <taxon>Dothideomycetidae</taxon>
        <taxon>Myriangiales</taxon>
        <taxon>Elsinoaceae</taxon>
        <taxon>Sphaceloma</taxon>
    </lineage>
</organism>
<dbReference type="Gene3D" id="3.90.550.10">
    <property type="entry name" value="Spore Coat Polysaccharide Biosynthesis Protein SpsA, Chain A"/>
    <property type="match status" value="1"/>
</dbReference>
<feature type="active site" description="Nucleophile" evidence="4">
    <location>
        <position position="315"/>
    </location>
</feature>
<accession>A0A2K1QK78</accession>
<dbReference type="PANTHER" id="PTHR31121">
    <property type="entry name" value="ALPHA-1,2 MANNOSYLTRANSFERASE KTR1"/>
    <property type="match status" value="1"/>
</dbReference>
<keyword evidence="7" id="KW-1185">Reference proteome</keyword>
<dbReference type="InterPro" id="IPR002685">
    <property type="entry name" value="Glyco_trans_15"/>
</dbReference>
<evidence type="ECO:0000313" key="6">
    <source>
        <dbReference type="EMBL" id="PNS15566.1"/>
    </source>
</evidence>
<protein>
    <submittedName>
        <fullName evidence="6">O-glycoside alpha-1,2-mannosyltransferase 4</fullName>
    </submittedName>
</protein>
<dbReference type="EMBL" id="NKHZ01000070">
    <property type="protein sequence ID" value="PNS15566.1"/>
    <property type="molecule type" value="Genomic_DNA"/>
</dbReference>
<sequence length="422" mass="48849">MLILPAILVRPAHYLRSRKRLSLVLLILGFFTFVIEPYHHVQTAYPISRPAKPLDPPYSTTCPVGSLADVAASTPRESAVLFMLARNSEAYAAAKTIRNLEARWNRHYNYPWVLLNDQPWERGFKAKINAALSPGTNITFAEIPRSMWGWPSQFSERQQEKAMATWDRYARGMTQEFVEGTHVQKASYHHMCRFNSGLFYDHPDIKPYKWYWRVEPGVSFSCDIPYDPFHEMVKRGHRYGYTVALWEVGSLSPTLFRAASDFAETLRGKKSALWNAMHDASWAPWFVRRFVLPLWPSKNRYGDQWTSCHFWSNFEIADLDFFRGREYRDFFAYLDGLGGFHYERWGDAPVHSLAAGMLLQPEEIHYFQDVGYKHPPFQHCPNDVGLGCNCKCDDSKAVNQFCLGSVRRPVLPEGTRERALRG</sequence>
<dbReference type="PANTHER" id="PTHR31121:SF2">
    <property type="entry name" value="MANNOSYLTRANSFERASE KTR5-RELATED"/>
    <property type="match status" value="1"/>
</dbReference>
<keyword evidence="5" id="KW-0812">Transmembrane</keyword>
<keyword evidence="3 6" id="KW-0808">Transferase</keyword>
<dbReference type="InParanoid" id="A0A2K1QK78"/>
<keyword evidence="5" id="KW-0472">Membrane</keyword>
<dbReference type="Proteomes" id="UP000243797">
    <property type="component" value="Unassembled WGS sequence"/>
</dbReference>
<feature type="transmembrane region" description="Helical" evidence="5">
    <location>
        <begin position="21"/>
        <end position="39"/>
    </location>
</feature>
<keyword evidence="5" id="KW-1133">Transmembrane helix</keyword>
<proteinExistence type="inferred from homology"/>
<dbReference type="GO" id="GO:0000032">
    <property type="term" value="P:cell wall mannoprotein biosynthetic process"/>
    <property type="evidence" value="ECO:0007669"/>
    <property type="project" value="TreeGrafter"/>
</dbReference>
<evidence type="ECO:0000256" key="5">
    <source>
        <dbReference type="SAM" id="Phobius"/>
    </source>
</evidence>
<dbReference type="GO" id="GO:0005794">
    <property type="term" value="C:Golgi apparatus"/>
    <property type="evidence" value="ECO:0007669"/>
    <property type="project" value="TreeGrafter"/>
</dbReference>
<evidence type="ECO:0000256" key="2">
    <source>
        <dbReference type="ARBA" id="ARBA00022676"/>
    </source>
</evidence>
<dbReference type="InterPro" id="IPR029044">
    <property type="entry name" value="Nucleotide-diphossugar_trans"/>
</dbReference>
<dbReference type="SUPFAM" id="SSF53448">
    <property type="entry name" value="Nucleotide-diphospho-sugar transferases"/>
    <property type="match status" value="1"/>
</dbReference>
<evidence type="ECO:0000313" key="7">
    <source>
        <dbReference type="Proteomes" id="UP000243797"/>
    </source>
</evidence>
<evidence type="ECO:0000256" key="3">
    <source>
        <dbReference type="ARBA" id="ARBA00022679"/>
    </source>
</evidence>
<reference evidence="6 7" key="1">
    <citation type="submission" date="2017-06" db="EMBL/GenBank/DDBJ databases">
        <title>Draft genome sequence of a variant of Elsinoe murrayae.</title>
        <authorList>
            <person name="Cheng Q."/>
        </authorList>
    </citation>
    <scope>NUCLEOTIDE SEQUENCE [LARGE SCALE GENOMIC DNA]</scope>
    <source>
        <strain evidence="6 7">CQ-2017a</strain>
    </source>
</reference>
<dbReference type="GO" id="GO:0006487">
    <property type="term" value="P:protein N-linked glycosylation"/>
    <property type="evidence" value="ECO:0007669"/>
    <property type="project" value="TreeGrafter"/>
</dbReference>
<dbReference type="GO" id="GO:0016020">
    <property type="term" value="C:membrane"/>
    <property type="evidence" value="ECO:0007669"/>
    <property type="project" value="InterPro"/>
</dbReference>
<gene>
    <name evidence="6" type="ORF">CAC42_825</name>
</gene>
<evidence type="ECO:0000256" key="1">
    <source>
        <dbReference type="ARBA" id="ARBA00007677"/>
    </source>
</evidence>
<dbReference type="OrthoDB" id="439943at2759"/>
<comment type="similarity">
    <text evidence="1">Belongs to the glycosyltransferase 15 family.</text>
</comment>